<feature type="transmembrane region" description="Helical" evidence="1">
    <location>
        <begin position="91"/>
        <end position="112"/>
    </location>
</feature>
<reference evidence="2" key="1">
    <citation type="submission" date="2014-07" db="EMBL/GenBank/DDBJ databases">
        <authorList>
            <person name="Martin A.A"/>
            <person name="De Silva N."/>
        </authorList>
    </citation>
    <scope>NUCLEOTIDE SEQUENCE</scope>
</reference>
<proteinExistence type="predicted"/>
<keyword evidence="1" id="KW-0472">Membrane</keyword>
<feature type="transmembrane region" description="Helical" evidence="1">
    <location>
        <begin position="132"/>
        <end position="158"/>
    </location>
</feature>
<dbReference type="WBParaSite" id="SVE_0001133600.1">
    <property type="protein sequence ID" value="SVE_0001133600.1"/>
    <property type="gene ID" value="SVE_0001133600"/>
</dbReference>
<dbReference type="AlphaFoldDB" id="A0A0K0EU18"/>
<keyword evidence="1" id="KW-0812">Transmembrane</keyword>
<sequence>LLVTHSLLFYFLCFFYVFIFFLLNSFTCNVVVWWVVFLMITLVFISINKGSVSRMVNYFIIQEILGFTFLLVSVSWVQLVILLIKVGVAPFHFWVFSVTNGLRGIIFCYFQLFFVKGYKNILVLASTESFSWLVLMIFFSLSSGLLFGLFYIIFFYFLLDHSGSSELDSYNWETVFIFINIPFAMTFFVKFFSLISLFRSYTFLLLLVLFVMFLSVFSLGF</sequence>
<organism evidence="2 3">
    <name type="scientific">Strongyloides venezuelensis</name>
    <name type="common">Threadworm</name>
    <dbReference type="NCBI Taxonomy" id="75913"/>
    <lineage>
        <taxon>Eukaryota</taxon>
        <taxon>Metazoa</taxon>
        <taxon>Ecdysozoa</taxon>
        <taxon>Nematoda</taxon>
        <taxon>Chromadorea</taxon>
        <taxon>Rhabditida</taxon>
        <taxon>Tylenchina</taxon>
        <taxon>Panagrolaimomorpha</taxon>
        <taxon>Strongyloidoidea</taxon>
        <taxon>Strongyloididae</taxon>
        <taxon>Strongyloides</taxon>
    </lineage>
</organism>
<keyword evidence="1" id="KW-1133">Transmembrane helix</keyword>
<feature type="transmembrane region" description="Helical" evidence="1">
    <location>
        <begin position="64"/>
        <end position="85"/>
    </location>
</feature>
<evidence type="ECO:0000313" key="2">
    <source>
        <dbReference type="Proteomes" id="UP000035680"/>
    </source>
</evidence>
<name>A0A0K0EU18_STRVS</name>
<protein>
    <submittedName>
        <fullName evidence="3">NADH-ubiquinone oxidoreductase chain 2 (projected from Caenorhabditis elegans ortholog nduo-2)</fullName>
    </submittedName>
</protein>
<accession>A0A0K0EU18</accession>
<evidence type="ECO:0000313" key="3">
    <source>
        <dbReference type="WBParaSite" id="SVE_0001133600.1"/>
    </source>
</evidence>
<feature type="transmembrane region" description="Helical" evidence="1">
    <location>
        <begin position="32"/>
        <end position="52"/>
    </location>
</feature>
<feature type="transmembrane region" description="Helical" evidence="1">
    <location>
        <begin position="7"/>
        <end position="26"/>
    </location>
</feature>
<feature type="transmembrane region" description="Helical" evidence="1">
    <location>
        <begin position="170"/>
        <end position="189"/>
    </location>
</feature>
<dbReference type="Proteomes" id="UP000035680">
    <property type="component" value="Unassembled WGS sequence"/>
</dbReference>
<evidence type="ECO:0000256" key="1">
    <source>
        <dbReference type="SAM" id="Phobius"/>
    </source>
</evidence>
<keyword evidence="2" id="KW-1185">Reference proteome</keyword>
<feature type="transmembrane region" description="Helical" evidence="1">
    <location>
        <begin position="201"/>
        <end position="220"/>
    </location>
</feature>
<reference evidence="3" key="2">
    <citation type="submission" date="2015-08" db="UniProtKB">
        <authorList>
            <consortium name="WormBaseParasite"/>
        </authorList>
    </citation>
    <scope>IDENTIFICATION</scope>
</reference>